<evidence type="ECO:0000256" key="3">
    <source>
        <dbReference type="ARBA" id="ARBA00022692"/>
    </source>
</evidence>
<gene>
    <name evidence="7" type="ORF">GKS16_07400</name>
</gene>
<sequence length="405" mass="45444">MKEILIVCKETFLRQVKSWSFVLMVLSPFLFLAFSAGIGYVSGSSAEKSNNIAIILPQDNMKAAFKQLDHVTFDYKDVQKAKKDLKSDKILAYITLSENNQVITAKYFSKEEPSQSQKALLTQSLNGLQQTLNVAKAQISPQQLETLSTQAKLDVQTTNHTNYDKISKYISFYGVTFIMYMILIIYTSQTAQEIASEKGTKIMEVIFSSVPANHYFYGRILGIFAVILTHMTIYVAGGYLCFKLANKLEMTKEWIQNMKPLLGSLIKHLDWSILFFAIFGILLYVVLAALCGSLVVRPEQANQAAQLPIFLVIAAFMGAFVLGQGNSDPLLLKIGSYLPFFSTFFMPIRLINGFAHLNQSLISLLILALTTLFITMYIGKSYSGLILQTDDIGWFKSLKRGLNHK</sequence>
<reference evidence="7 8" key="1">
    <citation type="submission" date="2019-11" db="EMBL/GenBank/DDBJ databases">
        <title>Streptococcus uberis isolated from clinical mastitis cases on a southeastern Queensland dairy.</title>
        <authorList>
            <person name="Workentine M.L."/>
            <person name="Price R."/>
            <person name="Olchowy T."/>
        </authorList>
    </citation>
    <scope>NUCLEOTIDE SEQUENCE [LARGE SCALE GENOMIC DNA]</scope>
    <source>
        <strain evidence="7 8">OLC4459-A17</strain>
    </source>
</reference>
<dbReference type="EMBL" id="WLXI01000052">
    <property type="protein sequence ID" value="MTD02090.1"/>
    <property type="molecule type" value="Genomic_DNA"/>
</dbReference>
<feature type="domain" description="ABC-2 type transporter transmembrane" evidence="6">
    <location>
        <begin position="19"/>
        <end position="375"/>
    </location>
</feature>
<keyword evidence="4" id="KW-1133">Transmembrane helix</keyword>
<dbReference type="GO" id="GO:0140359">
    <property type="term" value="F:ABC-type transporter activity"/>
    <property type="evidence" value="ECO:0007669"/>
    <property type="project" value="InterPro"/>
</dbReference>
<accession>A0A6L6GAB1</accession>
<dbReference type="Pfam" id="PF12698">
    <property type="entry name" value="ABC2_membrane_3"/>
    <property type="match status" value="1"/>
</dbReference>
<organism evidence="7 8">
    <name type="scientific">Streptococcus uberis</name>
    <dbReference type="NCBI Taxonomy" id="1349"/>
    <lineage>
        <taxon>Bacteria</taxon>
        <taxon>Bacillati</taxon>
        <taxon>Bacillota</taxon>
        <taxon>Bacilli</taxon>
        <taxon>Lactobacillales</taxon>
        <taxon>Streptococcaceae</taxon>
        <taxon>Streptococcus</taxon>
    </lineage>
</organism>
<name>A0A6L6GAB1_STRUB</name>
<keyword evidence="5" id="KW-0472">Membrane</keyword>
<evidence type="ECO:0000256" key="4">
    <source>
        <dbReference type="ARBA" id="ARBA00022989"/>
    </source>
</evidence>
<dbReference type="GO" id="GO:0005886">
    <property type="term" value="C:plasma membrane"/>
    <property type="evidence" value="ECO:0007669"/>
    <property type="project" value="UniProtKB-SubCell"/>
</dbReference>
<dbReference type="RefSeq" id="WP_154617660.1">
    <property type="nucleotide sequence ID" value="NZ_JADFBC010000014.1"/>
</dbReference>
<evidence type="ECO:0000256" key="2">
    <source>
        <dbReference type="ARBA" id="ARBA00022475"/>
    </source>
</evidence>
<evidence type="ECO:0000256" key="1">
    <source>
        <dbReference type="ARBA" id="ARBA00004651"/>
    </source>
</evidence>
<keyword evidence="3" id="KW-0812">Transmembrane</keyword>
<comment type="caution">
    <text evidence="7">The sequence shown here is derived from an EMBL/GenBank/DDBJ whole genome shotgun (WGS) entry which is preliminary data.</text>
</comment>
<evidence type="ECO:0000313" key="7">
    <source>
        <dbReference type="EMBL" id="MTD02090.1"/>
    </source>
</evidence>
<dbReference type="AlphaFoldDB" id="A0A6L6GAB1"/>
<evidence type="ECO:0000313" key="8">
    <source>
        <dbReference type="Proteomes" id="UP000483839"/>
    </source>
</evidence>
<evidence type="ECO:0000259" key="6">
    <source>
        <dbReference type="Pfam" id="PF12698"/>
    </source>
</evidence>
<dbReference type="PANTHER" id="PTHR30294:SF29">
    <property type="entry name" value="MULTIDRUG ABC TRANSPORTER PERMEASE YBHS-RELATED"/>
    <property type="match status" value="1"/>
</dbReference>
<evidence type="ECO:0000256" key="5">
    <source>
        <dbReference type="ARBA" id="ARBA00023136"/>
    </source>
</evidence>
<proteinExistence type="predicted"/>
<comment type="subcellular location">
    <subcellularLocation>
        <location evidence="1">Cell membrane</location>
        <topology evidence="1">Multi-pass membrane protein</topology>
    </subcellularLocation>
</comment>
<dbReference type="Proteomes" id="UP000483839">
    <property type="component" value="Unassembled WGS sequence"/>
</dbReference>
<protein>
    <submittedName>
        <fullName evidence="7">ABC transporter permease</fullName>
    </submittedName>
</protein>
<dbReference type="InterPro" id="IPR013525">
    <property type="entry name" value="ABC2_TM"/>
</dbReference>
<dbReference type="InterPro" id="IPR051449">
    <property type="entry name" value="ABC-2_transporter_component"/>
</dbReference>
<dbReference type="PANTHER" id="PTHR30294">
    <property type="entry name" value="MEMBRANE COMPONENT OF ABC TRANSPORTER YHHJ-RELATED"/>
    <property type="match status" value="1"/>
</dbReference>
<keyword evidence="2" id="KW-1003">Cell membrane</keyword>